<dbReference type="Proteomes" id="UP000192247">
    <property type="component" value="Unassembled WGS sequence"/>
</dbReference>
<reference evidence="2 3" key="1">
    <citation type="journal article" date="2017" name="Gigascience">
        <title>Draft genome of the honey bee ectoparasitic mite, Tropilaelaps mercedesae, is shaped by the parasitic life history.</title>
        <authorList>
            <person name="Dong X."/>
            <person name="Armstrong S.D."/>
            <person name="Xia D."/>
            <person name="Makepeace B.L."/>
            <person name="Darby A.C."/>
            <person name="Kadowaki T."/>
        </authorList>
    </citation>
    <scope>NUCLEOTIDE SEQUENCE [LARGE SCALE GENOMIC DNA]</scope>
    <source>
        <strain evidence="2">Wuxi-XJTLU</strain>
    </source>
</reference>
<feature type="non-terminal residue" evidence="2">
    <location>
        <position position="127"/>
    </location>
</feature>
<dbReference type="SUPFAM" id="SSF50891">
    <property type="entry name" value="Cyclophilin-like"/>
    <property type="match status" value="1"/>
</dbReference>
<feature type="domain" description="PPIase cyclophilin-type" evidence="1">
    <location>
        <begin position="27"/>
        <end position="56"/>
    </location>
</feature>
<comment type="caution">
    <text evidence="2">The sequence shown here is derived from an EMBL/GenBank/DDBJ whole genome shotgun (WGS) entry which is preliminary data.</text>
</comment>
<keyword evidence="3" id="KW-1185">Reference proteome</keyword>
<accession>A0A1V9XYU6</accession>
<keyword evidence="2" id="KW-0413">Isomerase</keyword>
<dbReference type="InterPro" id="IPR002130">
    <property type="entry name" value="Cyclophilin-type_PPIase_dom"/>
</dbReference>
<evidence type="ECO:0000259" key="1">
    <source>
        <dbReference type="Pfam" id="PF00160"/>
    </source>
</evidence>
<evidence type="ECO:0000313" key="2">
    <source>
        <dbReference type="EMBL" id="OQR78641.1"/>
    </source>
</evidence>
<proteinExistence type="predicted"/>
<name>A0A1V9XYU6_9ACAR</name>
<dbReference type="EMBL" id="MNPL01001979">
    <property type="protein sequence ID" value="OQR78641.1"/>
    <property type="molecule type" value="Genomic_DNA"/>
</dbReference>
<dbReference type="AlphaFoldDB" id="A0A1V9XYU6"/>
<dbReference type="OrthoDB" id="10064525at2759"/>
<dbReference type="GO" id="GO:0003755">
    <property type="term" value="F:peptidyl-prolyl cis-trans isomerase activity"/>
    <property type="evidence" value="ECO:0007669"/>
    <property type="project" value="InterPro"/>
</dbReference>
<protein>
    <submittedName>
        <fullName evidence="2">Peptidyl-prolyl cis-trans isomerase B-like</fullName>
    </submittedName>
</protein>
<dbReference type="Pfam" id="PF00160">
    <property type="entry name" value="Pro_isomerase"/>
    <property type="match status" value="1"/>
</dbReference>
<gene>
    <name evidence="2" type="ORF">BIW11_06275</name>
</gene>
<sequence length="127" mass="14826">MGFPSEYYLKPDMTMTHRVSFVVNQGNRQLGTIVLGLFGNVAPKTVRNFVEIASGGQPKEVRRNSFPQSYPELYAARSVPIQFNKKSILDEPNRQYFRAELNRYIVDQKIMYEQARLLFCMHVKYIK</sequence>
<dbReference type="InParanoid" id="A0A1V9XYU6"/>
<organism evidence="2 3">
    <name type="scientific">Tropilaelaps mercedesae</name>
    <dbReference type="NCBI Taxonomy" id="418985"/>
    <lineage>
        <taxon>Eukaryota</taxon>
        <taxon>Metazoa</taxon>
        <taxon>Ecdysozoa</taxon>
        <taxon>Arthropoda</taxon>
        <taxon>Chelicerata</taxon>
        <taxon>Arachnida</taxon>
        <taxon>Acari</taxon>
        <taxon>Parasitiformes</taxon>
        <taxon>Mesostigmata</taxon>
        <taxon>Gamasina</taxon>
        <taxon>Dermanyssoidea</taxon>
        <taxon>Laelapidae</taxon>
        <taxon>Tropilaelaps</taxon>
    </lineage>
</organism>
<dbReference type="InterPro" id="IPR029000">
    <property type="entry name" value="Cyclophilin-like_dom_sf"/>
</dbReference>
<dbReference type="Gene3D" id="2.40.100.10">
    <property type="entry name" value="Cyclophilin-like"/>
    <property type="match status" value="1"/>
</dbReference>
<evidence type="ECO:0000313" key="3">
    <source>
        <dbReference type="Proteomes" id="UP000192247"/>
    </source>
</evidence>